<protein>
    <submittedName>
        <fullName evidence="2">Uncharacterized protein</fullName>
    </submittedName>
</protein>
<feature type="compositionally biased region" description="Basic residues" evidence="1">
    <location>
        <begin position="7"/>
        <end position="20"/>
    </location>
</feature>
<proteinExistence type="predicted"/>
<dbReference type="EMBL" id="LR862135">
    <property type="protein sequence ID" value="CAD1840550.1"/>
    <property type="molecule type" value="Genomic_DNA"/>
</dbReference>
<organism evidence="2">
    <name type="scientific">Ananas comosus var. bracteatus</name>
    <name type="common">red pineapple</name>
    <dbReference type="NCBI Taxonomy" id="296719"/>
    <lineage>
        <taxon>Eukaryota</taxon>
        <taxon>Viridiplantae</taxon>
        <taxon>Streptophyta</taxon>
        <taxon>Embryophyta</taxon>
        <taxon>Tracheophyta</taxon>
        <taxon>Spermatophyta</taxon>
        <taxon>Magnoliopsida</taxon>
        <taxon>Liliopsida</taxon>
        <taxon>Poales</taxon>
        <taxon>Bromeliaceae</taxon>
        <taxon>Bromelioideae</taxon>
        <taxon>Ananas</taxon>
    </lineage>
</organism>
<dbReference type="AlphaFoldDB" id="A0A6V7QBX5"/>
<sequence length="207" mass="22451">MEEPNKKQRGAKGKRSKPTKSIKNGKELKRGSSYLFSSGLGLKRAAKGAGVVFKEVATIANTPLPENSPVCIVYRYTGLYTGTQPANQPNPSLGLAHRLAVSMAVPVQPSLRTEALSSRLELIEGENINPSSLWALFEASKRAFGAQLVGLEPSSRLDWNGSSSHLRVERNFLHLARRLVGTFVSTNKGLRGDLVGLALPKWDKSSL</sequence>
<gene>
    <name evidence="2" type="ORF">CB5_LOCUS23761</name>
</gene>
<reference evidence="2" key="1">
    <citation type="submission" date="2020-07" db="EMBL/GenBank/DDBJ databases">
        <authorList>
            <person name="Lin J."/>
        </authorList>
    </citation>
    <scope>NUCLEOTIDE SEQUENCE</scope>
</reference>
<evidence type="ECO:0000313" key="2">
    <source>
        <dbReference type="EMBL" id="CAD1840550.1"/>
    </source>
</evidence>
<feature type="region of interest" description="Disordered" evidence="1">
    <location>
        <begin position="1"/>
        <end position="26"/>
    </location>
</feature>
<accession>A0A6V7QBX5</accession>
<evidence type="ECO:0000256" key="1">
    <source>
        <dbReference type="SAM" id="MobiDB-lite"/>
    </source>
</evidence>
<name>A0A6V7QBX5_ANACO</name>